<feature type="compositionally biased region" description="Low complexity" evidence="1">
    <location>
        <begin position="708"/>
        <end position="717"/>
    </location>
</feature>
<feature type="compositionally biased region" description="Basic and acidic residues" evidence="1">
    <location>
        <begin position="542"/>
        <end position="552"/>
    </location>
</feature>
<feature type="region of interest" description="Disordered" evidence="1">
    <location>
        <begin position="531"/>
        <end position="552"/>
    </location>
</feature>
<dbReference type="InterPro" id="IPR040677">
    <property type="entry name" value="LPD7"/>
</dbReference>
<dbReference type="InterPro" id="IPR014819">
    <property type="entry name" value="PriCT_2"/>
</dbReference>
<feature type="region of interest" description="Disordered" evidence="1">
    <location>
        <begin position="670"/>
        <end position="717"/>
    </location>
</feature>
<dbReference type="EMBL" id="MTAB01000006">
    <property type="protein sequence ID" value="OSI23512.1"/>
    <property type="molecule type" value="Genomic_DNA"/>
</dbReference>
<dbReference type="InterPro" id="IPR034154">
    <property type="entry name" value="TOPRIM_DnaG/twinkle"/>
</dbReference>
<dbReference type="Pfam" id="PF13362">
    <property type="entry name" value="Toprim_3"/>
    <property type="match status" value="1"/>
</dbReference>
<dbReference type="Proteomes" id="UP000193303">
    <property type="component" value="Unassembled WGS sequence"/>
</dbReference>
<proteinExistence type="predicted"/>
<feature type="compositionally biased region" description="Basic and acidic residues" evidence="1">
    <location>
        <begin position="989"/>
        <end position="1005"/>
    </location>
</feature>
<feature type="region of interest" description="Disordered" evidence="1">
    <location>
        <begin position="818"/>
        <end position="841"/>
    </location>
</feature>
<feature type="region of interest" description="Disordered" evidence="1">
    <location>
        <begin position="407"/>
        <end position="432"/>
    </location>
</feature>
<feature type="region of interest" description="Disordered" evidence="1">
    <location>
        <begin position="960"/>
        <end position="1005"/>
    </location>
</feature>
<comment type="caution">
    <text evidence="3">The sequence shown here is derived from an EMBL/GenBank/DDBJ whole genome shotgun (WGS) entry which is preliminary data.</text>
</comment>
<feature type="domain" description="Toprim" evidence="2">
    <location>
        <begin position="212"/>
        <end position="295"/>
    </location>
</feature>
<sequence length="1005" mass="110764">MSNNDDIRNALTYIDSHDRETWIQVGAAIKDELGEEGFNLWDSWSQGADNYNARDAKTAWKSFKPGLVHIGSLFYHARANGYRSDKPYTPPSPEEQARIQAEREAVRLAEEQARAERREQVKQLAQRIWAQASPAEARHPYLAAKGITGAAAMAGLRQNLYQGDNNLLVPVYFNREIVNVQSINQNGSKRFLADGQVQGGFAVVGDAANTQNGIVIAEGFATAASIHQATGKTVIVAFHAGNMVTVSERLSKSLPENVPVTLAVDNDASQTGMKKALQAAAYFGGRAQVVEPEFTMTQIRQYQQENGMDEQGRPKLPSDFNDLHHLAGIEAVREKMEAAFRRPEAALAVAQEVGQPRPAAAPAMTDEEWAAVVAEEARLSGYSALPPAEPPHQAAQTEAASVLQEQEMNSNEHDAVGTEAASGKPSENATLPENIIEYAALRRGKEPEPYQGVDPDHVFGRGRTADGVSGHSYYEGDFKHYEMYDPRTDTQYLQDTPEKIQADLDKAGDIGEYEGVTHDGELITFRKTEAGWESPLPGNAPEKNEGIPEHDAASVKKPVTDLNYRIPPESIESRYVVAGGKYLSAANHTTVMFTDAGKKISTAKTDMQTINDMLEVAKAKGWDSIKISGSQEFKSMMYVAAESRGIRTTGYRPKPEDLALLERMRQERSLNAIEPQPERAPAVEPKVEKVAPAPYPGDKRQKPSETQADAAAKTASAAEVGERIVDVGTAHYRHNPKEQLSPYIVLEREGKERTVWGVDIPDAMARSGAEVGDRIHLHKLGKQPVEIEVAVRDENGNITGTEKKEVERNLFRMEIVQDNRQQQEKEAPAKGEPEKVSAKPDVEMLSKADKMMTQNELPSDATINSSHAADTQPGVPLQAVGQSEIRSEVVVQANRMKTAALETNYLSAKAVYADKAAKLSKANKQHLQWHERNVLDTIRGLKGDARTLALTNYYEHTAKQMSGSKLKLPKPIKQPAHQQTPPTQQTTERNQRHERSQGKEMEIER</sequence>
<feature type="compositionally biased region" description="Low complexity" evidence="1">
    <location>
        <begin position="978"/>
        <end position="987"/>
    </location>
</feature>
<dbReference type="CDD" id="cd01029">
    <property type="entry name" value="TOPRIM_primases"/>
    <property type="match status" value="1"/>
</dbReference>
<dbReference type="RefSeq" id="WP_085358478.1">
    <property type="nucleotide sequence ID" value="NZ_MTAB01000006.1"/>
</dbReference>
<accession>A0A1X3DJX6</accession>
<evidence type="ECO:0000256" key="1">
    <source>
        <dbReference type="SAM" id="MobiDB-lite"/>
    </source>
</evidence>
<dbReference type="AlphaFoldDB" id="A0A1X3DJX6"/>
<dbReference type="OrthoDB" id="8905164at2"/>
<reference evidence="4" key="1">
    <citation type="submission" date="2017-01" db="EMBL/GenBank/DDBJ databases">
        <authorList>
            <person name="Mah S.A."/>
            <person name="Swanson W.J."/>
            <person name="Moy G.W."/>
            <person name="Vacquier V.D."/>
        </authorList>
    </citation>
    <scope>NUCLEOTIDE SEQUENCE [LARGE SCALE GENOMIC DNA]</scope>
    <source>
        <strain evidence="4">124861</strain>
    </source>
</reference>
<gene>
    <name evidence="3" type="ORF">BV912_03660</name>
</gene>
<dbReference type="PROSITE" id="PS50880">
    <property type="entry name" value="TOPRIM"/>
    <property type="match status" value="1"/>
</dbReference>
<evidence type="ECO:0000313" key="4">
    <source>
        <dbReference type="Proteomes" id="UP000193303"/>
    </source>
</evidence>
<dbReference type="Pfam" id="PF18821">
    <property type="entry name" value="LPD7"/>
    <property type="match status" value="1"/>
</dbReference>
<dbReference type="InterPro" id="IPR006171">
    <property type="entry name" value="TOPRIM_dom"/>
</dbReference>
<organism evidence="3 4">
    <name type="scientific">Neisseria dumasiana</name>
    <dbReference type="NCBI Taxonomy" id="1931275"/>
    <lineage>
        <taxon>Bacteria</taxon>
        <taxon>Pseudomonadati</taxon>
        <taxon>Pseudomonadota</taxon>
        <taxon>Betaproteobacteria</taxon>
        <taxon>Neisseriales</taxon>
        <taxon>Neisseriaceae</taxon>
        <taxon>Neisseria</taxon>
    </lineage>
</organism>
<dbReference type="Pfam" id="PF08707">
    <property type="entry name" value="PriCT_2"/>
    <property type="match status" value="1"/>
</dbReference>
<evidence type="ECO:0000313" key="3">
    <source>
        <dbReference type="EMBL" id="OSI23512.1"/>
    </source>
</evidence>
<dbReference type="GO" id="GO:0016817">
    <property type="term" value="F:hydrolase activity, acting on acid anhydrides"/>
    <property type="evidence" value="ECO:0007669"/>
    <property type="project" value="InterPro"/>
</dbReference>
<protein>
    <recommendedName>
        <fullName evidence="2">Toprim domain-containing protein</fullName>
    </recommendedName>
</protein>
<name>A0A1X3DJX6_9NEIS</name>
<evidence type="ECO:0000259" key="2">
    <source>
        <dbReference type="PROSITE" id="PS50880"/>
    </source>
</evidence>